<dbReference type="Pfam" id="PF16884">
    <property type="entry name" value="ADH_N_2"/>
    <property type="match status" value="1"/>
</dbReference>
<feature type="domain" description="Alcohol dehydrogenase-like C-terminal" evidence="3">
    <location>
        <begin position="162"/>
        <end position="216"/>
    </location>
</feature>
<evidence type="ECO:0000259" key="3">
    <source>
        <dbReference type="Pfam" id="PF00107"/>
    </source>
</evidence>
<feature type="domain" description="Oxidoreductase N-terminal" evidence="4">
    <location>
        <begin position="16"/>
        <end position="117"/>
    </location>
</feature>
<dbReference type="PANTHER" id="PTHR43205">
    <property type="entry name" value="PROSTAGLANDIN REDUCTASE"/>
    <property type="match status" value="1"/>
</dbReference>
<keyword evidence="6" id="KW-1185">Reference proteome</keyword>
<name>A0AAV8DJS9_9POAL</name>
<dbReference type="InterPro" id="IPR045010">
    <property type="entry name" value="MDR_fam"/>
</dbReference>
<evidence type="ECO:0000313" key="5">
    <source>
        <dbReference type="EMBL" id="KAJ4766770.1"/>
    </source>
</evidence>
<dbReference type="InterPro" id="IPR011032">
    <property type="entry name" value="GroES-like_sf"/>
</dbReference>
<evidence type="ECO:0000256" key="1">
    <source>
        <dbReference type="ARBA" id="ARBA00011738"/>
    </source>
</evidence>
<dbReference type="EMBL" id="JAMFTS010000004">
    <property type="protein sequence ID" value="KAJ4766770.1"/>
    <property type="molecule type" value="Genomic_DNA"/>
</dbReference>
<dbReference type="SUPFAM" id="SSF50129">
    <property type="entry name" value="GroES-like"/>
    <property type="match status" value="1"/>
</dbReference>
<gene>
    <name evidence="5" type="ORF">LUZ62_077145</name>
</gene>
<dbReference type="InterPro" id="IPR036291">
    <property type="entry name" value="NAD(P)-bd_dom_sf"/>
</dbReference>
<comment type="caution">
    <text evidence="5">The sequence shown here is derived from an EMBL/GenBank/DDBJ whole genome shotgun (WGS) entry which is preliminary data.</text>
</comment>
<organism evidence="5 6">
    <name type="scientific">Rhynchospora pubera</name>
    <dbReference type="NCBI Taxonomy" id="906938"/>
    <lineage>
        <taxon>Eukaryota</taxon>
        <taxon>Viridiplantae</taxon>
        <taxon>Streptophyta</taxon>
        <taxon>Embryophyta</taxon>
        <taxon>Tracheophyta</taxon>
        <taxon>Spermatophyta</taxon>
        <taxon>Magnoliopsida</taxon>
        <taxon>Liliopsida</taxon>
        <taxon>Poales</taxon>
        <taxon>Cyperaceae</taxon>
        <taxon>Cyperoideae</taxon>
        <taxon>Rhynchosporeae</taxon>
        <taxon>Rhynchospora</taxon>
    </lineage>
</organism>
<evidence type="ECO:0000259" key="4">
    <source>
        <dbReference type="Pfam" id="PF16884"/>
    </source>
</evidence>
<accession>A0AAV8DJS9</accession>
<dbReference type="Gene3D" id="3.90.180.10">
    <property type="entry name" value="Medium-chain alcohol dehydrogenases, catalytic domain"/>
    <property type="match status" value="1"/>
</dbReference>
<dbReference type="InterPro" id="IPR013149">
    <property type="entry name" value="ADH-like_C"/>
</dbReference>
<dbReference type="PANTHER" id="PTHR43205:SF7">
    <property type="entry name" value="PROSTAGLANDIN REDUCTASE 1"/>
    <property type="match status" value="1"/>
</dbReference>
<dbReference type="Gene3D" id="3.40.50.720">
    <property type="entry name" value="NAD(P)-binding Rossmann-like Domain"/>
    <property type="match status" value="1"/>
</dbReference>
<protein>
    <submittedName>
        <fullName evidence="5">Zinc-binding dehydrogenase family protein</fullName>
    </submittedName>
</protein>
<proteinExistence type="predicted"/>
<evidence type="ECO:0000313" key="6">
    <source>
        <dbReference type="Proteomes" id="UP001140206"/>
    </source>
</evidence>
<dbReference type="InterPro" id="IPR041694">
    <property type="entry name" value="ADH_N_2"/>
</dbReference>
<dbReference type="GO" id="GO:0032440">
    <property type="term" value="F:2-alkenal reductase [NAD(P)H] activity"/>
    <property type="evidence" value="ECO:0007669"/>
    <property type="project" value="TreeGrafter"/>
</dbReference>
<dbReference type="AlphaFoldDB" id="A0AAV8DJS9"/>
<evidence type="ECO:0000256" key="2">
    <source>
        <dbReference type="ARBA" id="ARBA00023002"/>
    </source>
</evidence>
<reference evidence="5" key="1">
    <citation type="submission" date="2022-08" db="EMBL/GenBank/DDBJ databases">
        <authorList>
            <person name="Marques A."/>
        </authorList>
    </citation>
    <scope>NUCLEOTIDE SEQUENCE</scope>
    <source>
        <strain evidence="5">RhyPub2mFocal</strain>
        <tissue evidence="5">Leaves</tissue>
    </source>
</reference>
<dbReference type="Proteomes" id="UP001140206">
    <property type="component" value="Chromosome 4"/>
</dbReference>
<dbReference type="Pfam" id="PF00107">
    <property type="entry name" value="ADH_zinc_N"/>
    <property type="match status" value="1"/>
</dbReference>
<sequence length="230" mass="25453">MADIQVRRNKKVVQKCYLSGPVKESDLEMVVSDTVQLALPPGSTAVIVKNLYISIDPWNFSMKKDASTLPLSVITGYGVAKVVVSRYKDFRAGDLVLGTTGWEEYSLISDPNSLIKINYPDLPLSYYTGILGMPGMTAYIGFYEICAPKKGEFVFVSAASGAVGQLVGQFAKLTGCYVVGSASSDEKVNLLKEKFGFDDAFNYKKEQDLNAALKRFVYRFISFIMHMNLR</sequence>
<comment type="subunit">
    <text evidence="1">Homodimer.</text>
</comment>
<dbReference type="SUPFAM" id="SSF51735">
    <property type="entry name" value="NAD(P)-binding Rossmann-fold domains"/>
    <property type="match status" value="1"/>
</dbReference>
<keyword evidence="2" id="KW-0560">Oxidoreductase</keyword>